<gene>
    <name evidence="3" type="ORF">Fcan01_25541</name>
</gene>
<evidence type="ECO:0000313" key="3">
    <source>
        <dbReference type="EMBL" id="OXA39712.1"/>
    </source>
</evidence>
<name>A0A226D299_FOLCA</name>
<reference evidence="3 4" key="1">
    <citation type="submission" date="2015-12" db="EMBL/GenBank/DDBJ databases">
        <title>The genome of Folsomia candida.</title>
        <authorList>
            <person name="Faddeeva A."/>
            <person name="Derks M.F."/>
            <person name="Anvar Y."/>
            <person name="Smit S."/>
            <person name="Van Straalen N."/>
            <person name="Roelofs D."/>
        </authorList>
    </citation>
    <scope>NUCLEOTIDE SEQUENCE [LARGE SCALE GENOMIC DNA]</scope>
    <source>
        <strain evidence="3 4">VU population</strain>
        <tissue evidence="3">Whole body</tissue>
    </source>
</reference>
<dbReference type="SUPFAM" id="SSF57625">
    <property type="entry name" value="Invertebrate chitin-binding proteins"/>
    <property type="match status" value="1"/>
</dbReference>
<dbReference type="GO" id="GO:0005576">
    <property type="term" value="C:extracellular region"/>
    <property type="evidence" value="ECO:0007669"/>
    <property type="project" value="InterPro"/>
</dbReference>
<dbReference type="GO" id="GO:0008061">
    <property type="term" value="F:chitin binding"/>
    <property type="evidence" value="ECO:0007669"/>
    <property type="project" value="InterPro"/>
</dbReference>
<sequence>MSKISDLLLVKTLIAFSITIAISLGVAGQEICSDGERYSPHPDCKFYWDCNSGGEPILRECPADLFWDVAITACNLPENVPDCVGGTRLVTSHHDHNNSDDDPAKDDDAPDDLMEIGNTRFEPNFDPIWSALPGSMLDGGYMTGFSTMNWQCVVTSITLTPTFRLRVPNFYLEMAYSEMSGYFDFRPFTQGCLPSGNFTWQYGTAYFETLTFDSLFINLGPDFVIGGNPVDWDAFNENINTCFATELAAYKAPIEEKLRTALNLVISQFTIDEVIDIVTGGDCPICSFVRKTGEKMMSF</sequence>
<comment type="caution">
    <text evidence="3">The sequence shown here is derived from an EMBL/GenBank/DDBJ whole genome shotgun (WGS) entry which is preliminary data.</text>
</comment>
<dbReference type="EMBL" id="LNIX01000037">
    <property type="protein sequence ID" value="OXA39712.1"/>
    <property type="molecule type" value="Genomic_DNA"/>
</dbReference>
<dbReference type="InterPro" id="IPR036508">
    <property type="entry name" value="Chitin-bd_dom_sf"/>
</dbReference>
<dbReference type="Gene3D" id="2.170.140.10">
    <property type="entry name" value="Chitin binding domain"/>
    <property type="match status" value="1"/>
</dbReference>
<feature type="domain" description="Chitin-binding type-2" evidence="2">
    <location>
        <begin position="29"/>
        <end position="85"/>
    </location>
</feature>
<keyword evidence="1" id="KW-0732">Signal</keyword>
<accession>A0A226D299</accession>
<dbReference type="InterPro" id="IPR002557">
    <property type="entry name" value="Chitin-bd_dom"/>
</dbReference>
<keyword evidence="4" id="KW-1185">Reference proteome</keyword>
<dbReference type="PROSITE" id="PS50940">
    <property type="entry name" value="CHIT_BIND_II"/>
    <property type="match status" value="1"/>
</dbReference>
<dbReference type="Pfam" id="PF01607">
    <property type="entry name" value="CBM_14"/>
    <property type="match status" value="1"/>
</dbReference>
<evidence type="ECO:0000259" key="2">
    <source>
        <dbReference type="PROSITE" id="PS50940"/>
    </source>
</evidence>
<proteinExistence type="predicted"/>
<dbReference type="AlphaFoldDB" id="A0A226D299"/>
<feature type="chain" id="PRO_5013189119" evidence="1">
    <location>
        <begin position="29"/>
        <end position="299"/>
    </location>
</feature>
<organism evidence="3 4">
    <name type="scientific">Folsomia candida</name>
    <name type="common">Springtail</name>
    <dbReference type="NCBI Taxonomy" id="158441"/>
    <lineage>
        <taxon>Eukaryota</taxon>
        <taxon>Metazoa</taxon>
        <taxon>Ecdysozoa</taxon>
        <taxon>Arthropoda</taxon>
        <taxon>Hexapoda</taxon>
        <taxon>Collembola</taxon>
        <taxon>Entomobryomorpha</taxon>
        <taxon>Isotomoidea</taxon>
        <taxon>Isotomidae</taxon>
        <taxon>Proisotominae</taxon>
        <taxon>Folsomia</taxon>
    </lineage>
</organism>
<dbReference type="Proteomes" id="UP000198287">
    <property type="component" value="Unassembled WGS sequence"/>
</dbReference>
<evidence type="ECO:0000313" key="4">
    <source>
        <dbReference type="Proteomes" id="UP000198287"/>
    </source>
</evidence>
<protein>
    <submittedName>
        <fullName evidence="3">Putative chitinase 3</fullName>
    </submittedName>
</protein>
<dbReference type="SMART" id="SM00494">
    <property type="entry name" value="ChtBD2"/>
    <property type="match status" value="1"/>
</dbReference>
<feature type="signal peptide" evidence="1">
    <location>
        <begin position="1"/>
        <end position="28"/>
    </location>
</feature>
<evidence type="ECO:0000256" key="1">
    <source>
        <dbReference type="SAM" id="SignalP"/>
    </source>
</evidence>